<accession>A0A1A8XAV1</accession>
<proteinExistence type="predicted"/>
<dbReference type="Proteomes" id="UP000078546">
    <property type="component" value="Unassembled WGS sequence"/>
</dbReference>
<protein>
    <submittedName>
        <fullName evidence="1">Uncharacterized protein</fullName>
    </submittedName>
</protein>
<evidence type="ECO:0000313" key="2">
    <source>
        <dbReference type="Proteomes" id="UP000078546"/>
    </source>
</evidence>
<organism evidence="1 2">
    <name type="scientific">Plasmodium ovale curtisi</name>
    <dbReference type="NCBI Taxonomy" id="864141"/>
    <lineage>
        <taxon>Eukaryota</taxon>
        <taxon>Sar</taxon>
        <taxon>Alveolata</taxon>
        <taxon>Apicomplexa</taxon>
        <taxon>Aconoidasida</taxon>
        <taxon>Haemosporida</taxon>
        <taxon>Plasmodiidae</taxon>
        <taxon>Plasmodium</taxon>
        <taxon>Plasmodium (Plasmodium)</taxon>
    </lineage>
</organism>
<sequence length="100" mass="11366">MNLLKYDIAVDCPSYINYLGDTMVNSISQINNSCEYITGIYNNYSISKWECTEVKQYLSYPQNESKLEQLERTVTCKASLNKTIASEGVEAILMESDDIT</sequence>
<dbReference type="AlphaFoldDB" id="A0A1A8XAV1"/>
<gene>
    <name evidence="1" type="ORF">POVCU1_063540</name>
</gene>
<name>A0A1A8XAV1_PLAOA</name>
<reference evidence="2" key="1">
    <citation type="submission" date="2016-05" db="EMBL/GenBank/DDBJ databases">
        <authorList>
            <person name="Naeem Raeece"/>
        </authorList>
    </citation>
    <scope>NUCLEOTIDE SEQUENCE [LARGE SCALE GENOMIC DNA]</scope>
</reference>
<evidence type="ECO:0000313" key="1">
    <source>
        <dbReference type="EMBL" id="SBT00950.1"/>
    </source>
</evidence>
<dbReference type="EMBL" id="FLQV01002206">
    <property type="protein sequence ID" value="SBT00950.1"/>
    <property type="molecule type" value="Genomic_DNA"/>
</dbReference>